<keyword evidence="2" id="KW-1185">Reference proteome</keyword>
<sequence length="208" mass="23142">MEITIPEILTPAIAARLVANGYTGKMIFDLINYSRGIAAGTDEAIKANTVTKIFTNTLTAALRDQNWRKDEQCIARVQQFGSDVTTAAWNRKFEPKGAGGVPVNNKETDVPLTDLYLGTDPNRWPIGSAESWLTASLRHVQELLLNDPLAQNLMVSDLPAIILHLQMTVPESSFKYGLDKKRVQFTDAKMVEFWRSETNGLFQSPTSK</sequence>
<dbReference type="EMBL" id="MU007074">
    <property type="protein sequence ID" value="KAF2424471.1"/>
    <property type="molecule type" value="Genomic_DNA"/>
</dbReference>
<comment type="caution">
    <text evidence="1">The sequence shown here is derived from an EMBL/GenBank/DDBJ whole genome shotgun (WGS) entry which is preliminary data.</text>
</comment>
<dbReference type="AlphaFoldDB" id="A0A9P4NKD7"/>
<dbReference type="Proteomes" id="UP000800235">
    <property type="component" value="Unassembled WGS sequence"/>
</dbReference>
<reference evidence="1" key="1">
    <citation type="journal article" date="2020" name="Stud. Mycol.">
        <title>101 Dothideomycetes genomes: a test case for predicting lifestyles and emergence of pathogens.</title>
        <authorList>
            <person name="Haridas S."/>
            <person name="Albert R."/>
            <person name="Binder M."/>
            <person name="Bloem J."/>
            <person name="Labutti K."/>
            <person name="Salamov A."/>
            <person name="Andreopoulos B."/>
            <person name="Baker S."/>
            <person name="Barry K."/>
            <person name="Bills G."/>
            <person name="Bluhm B."/>
            <person name="Cannon C."/>
            <person name="Castanera R."/>
            <person name="Culley D."/>
            <person name="Daum C."/>
            <person name="Ezra D."/>
            <person name="Gonzalez J."/>
            <person name="Henrissat B."/>
            <person name="Kuo A."/>
            <person name="Liang C."/>
            <person name="Lipzen A."/>
            <person name="Lutzoni F."/>
            <person name="Magnuson J."/>
            <person name="Mondo S."/>
            <person name="Nolan M."/>
            <person name="Ohm R."/>
            <person name="Pangilinan J."/>
            <person name="Park H.-J."/>
            <person name="Ramirez L."/>
            <person name="Alfaro M."/>
            <person name="Sun H."/>
            <person name="Tritt A."/>
            <person name="Yoshinaga Y."/>
            <person name="Zwiers L.-H."/>
            <person name="Turgeon B."/>
            <person name="Goodwin S."/>
            <person name="Spatafora J."/>
            <person name="Crous P."/>
            <person name="Grigoriev I."/>
        </authorList>
    </citation>
    <scope>NUCLEOTIDE SEQUENCE</scope>
    <source>
        <strain evidence="1">CBS 130266</strain>
    </source>
</reference>
<evidence type="ECO:0000313" key="1">
    <source>
        <dbReference type="EMBL" id="KAF2424471.1"/>
    </source>
</evidence>
<gene>
    <name evidence="1" type="ORF">EJ08DRAFT_700685</name>
</gene>
<organism evidence="1 2">
    <name type="scientific">Tothia fuscella</name>
    <dbReference type="NCBI Taxonomy" id="1048955"/>
    <lineage>
        <taxon>Eukaryota</taxon>
        <taxon>Fungi</taxon>
        <taxon>Dikarya</taxon>
        <taxon>Ascomycota</taxon>
        <taxon>Pezizomycotina</taxon>
        <taxon>Dothideomycetes</taxon>
        <taxon>Pleosporomycetidae</taxon>
        <taxon>Venturiales</taxon>
        <taxon>Cylindrosympodiaceae</taxon>
        <taxon>Tothia</taxon>
    </lineage>
</organism>
<evidence type="ECO:0000313" key="2">
    <source>
        <dbReference type="Proteomes" id="UP000800235"/>
    </source>
</evidence>
<name>A0A9P4NKD7_9PEZI</name>
<protein>
    <submittedName>
        <fullName evidence="1">Uncharacterized protein</fullName>
    </submittedName>
</protein>
<accession>A0A9P4NKD7</accession>
<proteinExistence type="predicted"/>